<comment type="caution">
    <text evidence="2">The sequence shown here is derived from an EMBL/GenBank/DDBJ whole genome shotgun (WGS) entry which is preliminary data.</text>
</comment>
<proteinExistence type="predicted"/>
<feature type="chain" id="PRO_5041459819" evidence="1">
    <location>
        <begin position="19"/>
        <end position="106"/>
    </location>
</feature>
<dbReference type="AlphaFoldDB" id="A0AA36DMM5"/>
<reference evidence="2" key="1">
    <citation type="submission" date="2023-07" db="EMBL/GenBank/DDBJ databases">
        <authorList>
            <consortium name="CYATHOMIX"/>
        </authorList>
    </citation>
    <scope>NUCLEOTIDE SEQUENCE</scope>
    <source>
        <strain evidence="2">N/A</strain>
    </source>
</reference>
<accession>A0AA36DMM5</accession>
<feature type="signal peptide" evidence="1">
    <location>
        <begin position="1"/>
        <end position="18"/>
    </location>
</feature>
<sequence length="106" mass="11864">MVRLIYLAVTLFITATFAKDCGDEGSEPKTCINETCEYCETYGTDCVCAYVRPQFCGDDQNCELIQKCIPRDQTCTDNSCPNGQRCQLDEVVCVRAPCWPVRSCVP</sequence>
<keyword evidence="1" id="KW-0732">Signal</keyword>
<dbReference type="EMBL" id="CATQJL010000001">
    <property type="protein sequence ID" value="CAJ0590472.1"/>
    <property type="molecule type" value="Genomic_DNA"/>
</dbReference>
<evidence type="ECO:0000256" key="1">
    <source>
        <dbReference type="SAM" id="SignalP"/>
    </source>
</evidence>
<evidence type="ECO:0000313" key="3">
    <source>
        <dbReference type="Proteomes" id="UP001176961"/>
    </source>
</evidence>
<organism evidence="2 3">
    <name type="scientific">Cylicocyclus nassatus</name>
    <name type="common">Nematode worm</name>
    <dbReference type="NCBI Taxonomy" id="53992"/>
    <lineage>
        <taxon>Eukaryota</taxon>
        <taxon>Metazoa</taxon>
        <taxon>Ecdysozoa</taxon>
        <taxon>Nematoda</taxon>
        <taxon>Chromadorea</taxon>
        <taxon>Rhabditida</taxon>
        <taxon>Rhabditina</taxon>
        <taxon>Rhabditomorpha</taxon>
        <taxon>Strongyloidea</taxon>
        <taxon>Strongylidae</taxon>
        <taxon>Cylicocyclus</taxon>
    </lineage>
</organism>
<gene>
    <name evidence="2" type="ORF">CYNAS_LOCUS2455</name>
</gene>
<protein>
    <submittedName>
        <fullName evidence="2">Uncharacterized protein</fullName>
    </submittedName>
</protein>
<dbReference type="Proteomes" id="UP001176961">
    <property type="component" value="Unassembled WGS sequence"/>
</dbReference>
<name>A0AA36DMM5_CYLNA</name>
<keyword evidence="3" id="KW-1185">Reference proteome</keyword>
<evidence type="ECO:0000313" key="2">
    <source>
        <dbReference type="EMBL" id="CAJ0590472.1"/>
    </source>
</evidence>